<feature type="transmembrane region" description="Helical" evidence="1">
    <location>
        <begin position="207"/>
        <end position="228"/>
    </location>
</feature>
<keyword evidence="1" id="KW-1133">Transmembrane helix</keyword>
<gene>
    <name evidence="2" type="ORF">ETEE_0393</name>
</gene>
<keyword evidence="2" id="KW-0808">Transferase</keyword>
<dbReference type="Proteomes" id="UP000028681">
    <property type="component" value="Chromosome"/>
</dbReference>
<protein>
    <submittedName>
        <fullName evidence="2">Lipopolysaccharide glycosyltransferase</fullName>
    </submittedName>
</protein>
<evidence type="ECO:0000313" key="2">
    <source>
        <dbReference type="EMBL" id="AIJ06871.1"/>
    </source>
</evidence>
<dbReference type="Gene3D" id="3.90.1480.10">
    <property type="entry name" value="Alpha-2,3-sialyltransferase"/>
    <property type="match status" value="1"/>
</dbReference>
<dbReference type="AlphaFoldDB" id="A0A076LFE4"/>
<evidence type="ECO:0000256" key="1">
    <source>
        <dbReference type="SAM" id="Phobius"/>
    </source>
</evidence>
<dbReference type="GeneID" id="33938169"/>
<dbReference type="KEGG" id="ete:ETEE_0393"/>
<dbReference type="HOGENOM" id="CLU_080127_0_0_6"/>
<organism evidence="2 3">
    <name type="scientific">Edwardsiella anguillarum ET080813</name>
    <dbReference type="NCBI Taxonomy" id="667120"/>
    <lineage>
        <taxon>Bacteria</taxon>
        <taxon>Pseudomonadati</taxon>
        <taxon>Pseudomonadota</taxon>
        <taxon>Gammaproteobacteria</taxon>
        <taxon>Enterobacterales</taxon>
        <taxon>Hafniaceae</taxon>
        <taxon>Edwardsiella</taxon>
    </lineage>
</organism>
<keyword evidence="1" id="KW-0812">Transmembrane</keyword>
<name>A0A076LFE4_9GAMM</name>
<proteinExistence type="predicted"/>
<keyword evidence="1" id="KW-0472">Membrane</keyword>
<sequence length="314" mass="35734">MGSFFKQLYRYSHPRPYRHNENLWPYVKITRGDGGEIVTLDYKKQPIPIVPLSQLQRSSHGKVLLTASGPSVNTLCFEQLPAMPAVGVNGAYFLHHKVDFTFYVIIDMGFIDRRPDVVLEVIKQCGLTLFTTVHGMARILDRFTLGALRCRLAIIEDIAEKVYCPSLTPRQLRAHYGQDRSIQFSDNEQSIGFSQDIRRGIFDAGTVVYWALQIVAYLGFNTIFIAGLDMNNFDRPRFYETLGSMLPTFLADKVEPLIIPAFLHASQVMKANNIDIKNLSLNSAIDDAIFEKIDARRYFQQWSPHVEKAEPGII</sequence>
<reference evidence="2 3" key="1">
    <citation type="journal article" date="2012" name="PLoS ONE">
        <title>Edwardsiella comparative phylogenomics reveal the new intra/inter-species taxonomic relationships, virulence evolution and niche adaptation mechanisms.</title>
        <authorList>
            <person name="Yang M."/>
            <person name="Lv Y."/>
            <person name="Xiao J."/>
            <person name="Wu H."/>
            <person name="Zheng H."/>
            <person name="Liu Q."/>
            <person name="Zhang Y."/>
            <person name="Wang Q."/>
        </authorList>
    </citation>
    <scope>NUCLEOTIDE SEQUENCE [LARGE SCALE GENOMIC DNA]</scope>
    <source>
        <strain evidence="3">080813</strain>
    </source>
</reference>
<accession>A0A076LFE4</accession>
<evidence type="ECO:0000313" key="3">
    <source>
        <dbReference type="Proteomes" id="UP000028681"/>
    </source>
</evidence>
<dbReference type="RefSeq" id="WP_034162613.1">
    <property type="nucleotide sequence ID" value="NZ_CP006664.1"/>
</dbReference>
<dbReference type="EMBL" id="CP006664">
    <property type="protein sequence ID" value="AIJ06871.1"/>
    <property type="molecule type" value="Genomic_DNA"/>
</dbReference>
<dbReference type="GO" id="GO:0016740">
    <property type="term" value="F:transferase activity"/>
    <property type="evidence" value="ECO:0007669"/>
    <property type="project" value="UniProtKB-KW"/>
</dbReference>